<proteinExistence type="predicted"/>
<organism evidence="1 2">
    <name type="scientific">Sphingobium yanoikuyae</name>
    <name type="common">Sphingomonas yanoikuyae</name>
    <dbReference type="NCBI Taxonomy" id="13690"/>
    <lineage>
        <taxon>Bacteria</taxon>
        <taxon>Pseudomonadati</taxon>
        <taxon>Pseudomonadota</taxon>
        <taxon>Alphaproteobacteria</taxon>
        <taxon>Sphingomonadales</taxon>
        <taxon>Sphingomonadaceae</taxon>
        <taxon>Sphingobium</taxon>
    </lineage>
</organism>
<protein>
    <submittedName>
        <fullName evidence="1">Uncharacterized protein</fullName>
    </submittedName>
</protein>
<evidence type="ECO:0000313" key="1">
    <source>
        <dbReference type="EMBL" id="QJR01703.1"/>
    </source>
</evidence>
<sequence length="67" mass="7436">MIRRFCFISDAWECSRVPSIVREHPEGSDDIVIAQLSRIGHPQELYDLCRLANAALKAGLTPEDGAP</sequence>
<reference evidence="1 2" key="1">
    <citation type="submission" date="2020-04" db="EMBL/GenBank/DDBJ databases">
        <title>The Whole Genome Analysis of High salt-tolerant Sphingobium yanoikuyae YC-XJ2 with Aryl organophosphorus flame retardants (aryl-OPFRs)-degrading capacity and characteristics of Related phosphotriesterase.</title>
        <authorList>
            <person name="Li X."/>
        </authorList>
    </citation>
    <scope>NUCLEOTIDE SEQUENCE [LARGE SCALE GENOMIC DNA]</scope>
    <source>
        <strain evidence="1 2">YC-XJ2</strain>
    </source>
</reference>
<evidence type="ECO:0000313" key="2">
    <source>
        <dbReference type="Proteomes" id="UP000502611"/>
    </source>
</evidence>
<dbReference type="EMBL" id="CP053021">
    <property type="protein sequence ID" value="QJR01703.1"/>
    <property type="molecule type" value="Genomic_DNA"/>
</dbReference>
<gene>
    <name evidence="1" type="ORF">HH800_05550</name>
</gene>
<dbReference type="AlphaFoldDB" id="A0A6M4G611"/>
<dbReference type="RefSeq" id="WP_169860424.1">
    <property type="nucleotide sequence ID" value="NZ_CP053021.1"/>
</dbReference>
<name>A0A6M4G611_SPHYA</name>
<dbReference type="Proteomes" id="UP000502611">
    <property type="component" value="Chromosome"/>
</dbReference>
<accession>A0A6M4G611</accession>